<dbReference type="SUPFAM" id="SSF51445">
    <property type="entry name" value="(Trans)glycosidases"/>
    <property type="match status" value="1"/>
</dbReference>
<dbReference type="Gene3D" id="3.40.50.1700">
    <property type="entry name" value="Glycoside hydrolase family 3 C-terminal domain"/>
    <property type="match status" value="1"/>
</dbReference>
<dbReference type="InterPro" id="IPR050226">
    <property type="entry name" value="NagZ_Beta-hexosaminidase"/>
</dbReference>
<comment type="catalytic activity">
    <reaction evidence="1">
        <text>Hydrolysis of terminal non-reducing N-acetyl-D-hexosamine residues in N-acetyl-beta-D-hexosaminides.</text>
        <dbReference type="EC" id="3.2.1.52"/>
    </reaction>
</comment>
<protein>
    <recommendedName>
        <fullName evidence="3">beta-N-acetylhexosaminidase</fullName>
        <ecNumber evidence="3">3.2.1.52</ecNumber>
    </recommendedName>
</protein>
<dbReference type="GO" id="GO:0009254">
    <property type="term" value="P:peptidoglycan turnover"/>
    <property type="evidence" value="ECO:0007669"/>
    <property type="project" value="TreeGrafter"/>
</dbReference>
<sequence length="556" mass="60873">MVSVNLRAAPFNLDDEAVAWVESTLEGLTPEERIGQLFVLISMGEPNEALAQLERLQPGGITRFYGPDLETEIGFARAFISSAKVPPLLSADLEGSRMSLPFGTPVPNPLGLAAVDDLQATSAISSIMAREAREMGLNWSFTPVIDINKAFRSAIVGTRSYGSEVDRIERHALAQIAAFQHEGVAATVKHWPGEGYDDRDQHLVTTINPLNVEEWEKTFGRLYRAAIDAGVLSVMSAHIAFPAFVRSIDPDAGIEAYRPASISKILNQTLLRERLGFNGLIVSDATPMGGLGAYSSRDEHLAELIANGCDVILFSDDPDADFARIRKALAEGTLPQARFEDALRRILGLKARLGLHKPHRIPDLDHARANLATPQSLKAAAEATARVPTLVKDTQKLLPLDPARHKRVLVYSGGIVQPLAPAPFAFSVPDLLRAEGFDVTVFERGSDLEPTDFDLVLYLFGDETLLTRSSIFIDWMKLTGRLHGAMSRPWHDVPTLMISFGYPYLLYDAPRVPTYINAYGTYEGMQKAVVEAILGRAPFAGTNPVDPFCGLEDARY</sequence>
<dbReference type="KEGG" id="yti:FNA67_02725"/>
<keyword evidence="4 6" id="KW-0378">Hydrolase</keyword>
<evidence type="ECO:0000313" key="6">
    <source>
        <dbReference type="EMBL" id="QEE19154.1"/>
    </source>
</evidence>
<dbReference type="RefSeq" id="WP_147654976.1">
    <property type="nucleotide sequence ID" value="NZ_BMFM01000001.1"/>
</dbReference>
<dbReference type="Gene3D" id="3.20.20.300">
    <property type="entry name" value="Glycoside hydrolase, family 3, N-terminal domain"/>
    <property type="match status" value="1"/>
</dbReference>
<dbReference type="PANTHER" id="PTHR30480">
    <property type="entry name" value="BETA-HEXOSAMINIDASE-RELATED"/>
    <property type="match status" value="1"/>
</dbReference>
<dbReference type="GO" id="GO:0004563">
    <property type="term" value="F:beta-N-acetylhexosaminidase activity"/>
    <property type="evidence" value="ECO:0007669"/>
    <property type="project" value="UniProtKB-EC"/>
</dbReference>
<dbReference type="EC" id="3.2.1.52" evidence="3"/>
<dbReference type="AlphaFoldDB" id="A0A5B9DJ26"/>
<dbReference type="Proteomes" id="UP000321062">
    <property type="component" value="Chromosome"/>
</dbReference>
<evidence type="ECO:0000256" key="1">
    <source>
        <dbReference type="ARBA" id="ARBA00001231"/>
    </source>
</evidence>
<dbReference type="PANTHER" id="PTHR30480:SF13">
    <property type="entry name" value="BETA-HEXOSAMINIDASE"/>
    <property type="match status" value="1"/>
</dbReference>
<dbReference type="InterPro" id="IPR001764">
    <property type="entry name" value="Glyco_hydro_3_N"/>
</dbReference>
<dbReference type="GO" id="GO:0005975">
    <property type="term" value="P:carbohydrate metabolic process"/>
    <property type="evidence" value="ECO:0007669"/>
    <property type="project" value="InterPro"/>
</dbReference>
<reference evidence="6 7" key="1">
    <citation type="journal article" date="2015" name="Int. J. Syst. Evol. Microbiol.">
        <title>Youhaiella tibetensis gen. nov., sp. nov., isolated from subsurface sediment.</title>
        <authorList>
            <person name="Wang Y.X."/>
            <person name="Huang F.Q."/>
            <person name="Nogi Y."/>
            <person name="Pang S.J."/>
            <person name="Wang P.K."/>
            <person name="Lv J."/>
        </authorList>
    </citation>
    <scope>NUCLEOTIDE SEQUENCE [LARGE SCALE GENOMIC DNA]</scope>
    <source>
        <strain evidence="7">fig4</strain>
    </source>
</reference>
<evidence type="ECO:0000256" key="5">
    <source>
        <dbReference type="ARBA" id="ARBA00023295"/>
    </source>
</evidence>
<evidence type="ECO:0000256" key="4">
    <source>
        <dbReference type="ARBA" id="ARBA00022801"/>
    </source>
</evidence>
<dbReference type="InterPro" id="IPR017853">
    <property type="entry name" value="GH"/>
</dbReference>
<keyword evidence="7" id="KW-1185">Reference proteome</keyword>
<name>A0A5B9DJ26_9HYPH</name>
<evidence type="ECO:0000313" key="7">
    <source>
        <dbReference type="Proteomes" id="UP000321062"/>
    </source>
</evidence>
<accession>A0A5B9DJ26</accession>
<keyword evidence="5" id="KW-0326">Glycosidase</keyword>
<dbReference type="Pfam" id="PF00933">
    <property type="entry name" value="Glyco_hydro_3"/>
    <property type="match status" value="1"/>
</dbReference>
<evidence type="ECO:0000256" key="3">
    <source>
        <dbReference type="ARBA" id="ARBA00012663"/>
    </source>
</evidence>
<dbReference type="EMBL" id="CP041690">
    <property type="protein sequence ID" value="QEE19154.1"/>
    <property type="molecule type" value="Genomic_DNA"/>
</dbReference>
<evidence type="ECO:0000256" key="2">
    <source>
        <dbReference type="ARBA" id="ARBA00005336"/>
    </source>
</evidence>
<proteinExistence type="inferred from homology"/>
<dbReference type="InterPro" id="IPR036881">
    <property type="entry name" value="Glyco_hydro_3_C_sf"/>
</dbReference>
<dbReference type="OrthoDB" id="9781691at2"/>
<gene>
    <name evidence="6" type="ORF">FNA67_02725</name>
</gene>
<comment type="similarity">
    <text evidence="2">Belongs to the glycosyl hydrolase 3 family.</text>
</comment>
<organism evidence="6 7">
    <name type="scientific">Paradevosia tibetensis</name>
    <dbReference type="NCBI Taxonomy" id="1447062"/>
    <lineage>
        <taxon>Bacteria</taxon>
        <taxon>Pseudomonadati</taxon>
        <taxon>Pseudomonadota</taxon>
        <taxon>Alphaproteobacteria</taxon>
        <taxon>Hyphomicrobiales</taxon>
        <taxon>Devosiaceae</taxon>
        <taxon>Paradevosia</taxon>
    </lineage>
</organism>
<dbReference type="InterPro" id="IPR036962">
    <property type="entry name" value="Glyco_hydro_3_N_sf"/>
</dbReference>